<keyword evidence="1" id="KW-0732">Signal</keyword>
<name>A0A1I1EI47_9BACT</name>
<accession>A0A1I1EI47</accession>
<feature type="chain" id="PRO_5011681053" description="Phosphodiester glycosidase domain-containing protein" evidence="1">
    <location>
        <begin position="19"/>
        <end position="269"/>
    </location>
</feature>
<evidence type="ECO:0000313" key="3">
    <source>
        <dbReference type="EMBL" id="SFB85078.1"/>
    </source>
</evidence>
<organism evidence="3 4">
    <name type="scientific">Flexibacter flexilis DSM 6793</name>
    <dbReference type="NCBI Taxonomy" id="927664"/>
    <lineage>
        <taxon>Bacteria</taxon>
        <taxon>Pseudomonadati</taxon>
        <taxon>Bacteroidota</taxon>
        <taxon>Cytophagia</taxon>
        <taxon>Cytophagales</taxon>
        <taxon>Flexibacteraceae</taxon>
        <taxon>Flexibacter</taxon>
    </lineage>
</organism>
<feature type="signal peptide" evidence="1">
    <location>
        <begin position="1"/>
        <end position="18"/>
    </location>
</feature>
<dbReference type="AlphaFoldDB" id="A0A1I1EI47"/>
<evidence type="ECO:0000313" key="4">
    <source>
        <dbReference type="Proteomes" id="UP000199514"/>
    </source>
</evidence>
<dbReference type="Proteomes" id="UP000199514">
    <property type="component" value="Unassembled WGS sequence"/>
</dbReference>
<proteinExistence type="predicted"/>
<protein>
    <recommendedName>
        <fullName evidence="2">Phosphodiester glycosidase domain-containing protein</fullName>
    </recommendedName>
</protein>
<dbReference type="Pfam" id="PF09992">
    <property type="entry name" value="NAGPA"/>
    <property type="match status" value="1"/>
</dbReference>
<gene>
    <name evidence="3" type="ORF">SAMN05421780_101755</name>
</gene>
<dbReference type="STRING" id="927664.SAMN05421780_101755"/>
<keyword evidence="4" id="KW-1185">Reference proteome</keyword>
<dbReference type="EMBL" id="FOLE01000001">
    <property type="protein sequence ID" value="SFB85078.1"/>
    <property type="molecule type" value="Genomic_DNA"/>
</dbReference>
<dbReference type="RefSeq" id="WP_091507513.1">
    <property type="nucleotide sequence ID" value="NZ_FOLE01000001.1"/>
</dbReference>
<dbReference type="OrthoDB" id="9788058at2"/>
<reference evidence="3 4" key="1">
    <citation type="submission" date="2016-10" db="EMBL/GenBank/DDBJ databases">
        <authorList>
            <person name="de Groot N.N."/>
        </authorList>
    </citation>
    <scope>NUCLEOTIDE SEQUENCE [LARGE SCALE GENOMIC DNA]</scope>
    <source>
        <strain evidence="3 4">DSM 6793</strain>
    </source>
</reference>
<evidence type="ECO:0000256" key="1">
    <source>
        <dbReference type="SAM" id="SignalP"/>
    </source>
</evidence>
<dbReference type="InterPro" id="IPR018711">
    <property type="entry name" value="NAGPA"/>
</dbReference>
<feature type="domain" description="Phosphodiester glycosidase" evidence="2">
    <location>
        <begin position="80"/>
        <end position="264"/>
    </location>
</feature>
<evidence type="ECO:0000259" key="2">
    <source>
        <dbReference type="Pfam" id="PF09992"/>
    </source>
</evidence>
<sequence>MKIVYTLLGLLVWLGAQAQSQVQELETGLELITIKSPVATNPEITVLRINPNDFDFVMKNASAKKVPERLPMDVFAKKAGLLAAVNAGMFELDGVFLTATGYTANYNHINNARLRKDYKLMLAFNPKDNSVPPMQLIDLSAQNWDLLKTKYHSFSQGLRVVTGGKNVWKQQAKKWSMVLWGTDKAGNALWIFTRFPYSVHDFANILLQTDLDIDKIMYLEGGPEASFWLNHGLAQRALMGSYETGFNEDDKNKRFWELPNIIGIQRKKK</sequence>